<dbReference type="InterPro" id="IPR006938">
    <property type="entry name" value="DUF624"/>
</dbReference>
<evidence type="ECO:0000313" key="3">
    <source>
        <dbReference type="Proteomes" id="UP000019102"/>
    </source>
</evidence>
<name>W4VFR3_9BACI</name>
<dbReference type="AlphaFoldDB" id="W4VFR3"/>
<dbReference type="STRING" id="1298598.JCM21714_965"/>
<comment type="caution">
    <text evidence="2">The sequence shown here is derived from an EMBL/GenBank/DDBJ whole genome shotgun (WGS) entry which is preliminary data.</text>
</comment>
<accession>W4VFR3</accession>
<dbReference type="Pfam" id="PF04854">
    <property type="entry name" value="DUF624"/>
    <property type="match status" value="1"/>
</dbReference>
<keyword evidence="1" id="KW-1133">Transmembrane helix</keyword>
<dbReference type="RefSeq" id="WP_035721945.1">
    <property type="nucleotide sequence ID" value="NZ_BAVS01000002.1"/>
</dbReference>
<feature type="transmembrane region" description="Helical" evidence="1">
    <location>
        <begin position="95"/>
        <end position="113"/>
    </location>
</feature>
<gene>
    <name evidence="2" type="ORF">JCM21714_965</name>
</gene>
<keyword evidence="1" id="KW-0812">Transmembrane</keyword>
<feature type="transmembrane region" description="Helical" evidence="1">
    <location>
        <begin position="14"/>
        <end position="40"/>
    </location>
</feature>
<keyword evidence="1" id="KW-0472">Membrane</keyword>
<reference evidence="2 3" key="1">
    <citation type="journal article" date="2014" name="Genome Announc.">
        <title>Draft Genome Sequence of the Boron-Tolerant and Moderately Halotolerant Bacterium Gracilibacillus boraciitolerans JCM 21714T.</title>
        <authorList>
            <person name="Ahmed I."/>
            <person name="Oshima K."/>
            <person name="Suda W."/>
            <person name="Kitamura K."/>
            <person name="Iida T."/>
            <person name="Ohmori Y."/>
            <person name="Fujiwara T."/>
            <person name="Hattori M."/>
            <person name="Ohkuma M."/>
        </authorList>
    </citation>
    <scope>NUCLEOTIDE SEQUENCE [LARGE SCALE GENOMIC DNA]</scope>
    <source>
        <strain evidence="2 3">JCM 21714</strain>
    </source>
</reference>
<dbReference type="OrthoDB" id="2965305at2"/>
<evidence type="ECO:0000256" key="1">
    <source>
        <dbReference type="SAM" id="Phobius"/>
    </source>
</evidence>
<evidence type="ECO:0000313" key="2">
    <source>
        <dbReference type="EMBL" id="GAE91991.1"/>
    </source>
</evidence>
<feature type="transmembrane region" description="Helical" evidence="1">
    <location>
        <begin position="119"/>
        <end position="144"/>
    </location>
</feature>
<proteinExistence type="predicted"/>
<evidence type="ECO:0008006" key="4">
    <source>
        <dbReference type="Google" id="ProtNLM"/>
    </source>
</evidence>
<organism evidence="2 3">
    <name type="scientific">Gracilibacillus boraciitolerans JCM 21714</name>
    <dbReference type="NCBI Taxonomy" id="1298598"/>
    <lineage>
        <taxon>Bacteria</taxon>
        <taxon>Bacillati</taxon>
        <taxon>Bacillota</taxon>
        <taxon>Bacilli</taxon>
        <taxon>Bacillales</taxon>
        <taxon>Bacillaceae</taxon>
        <taxon>Gracilibacillus</taxon>
    </lineage>
</organism>
<sequence length="183" mass="21221">MNDNQMGFFRFSNYVYWLIILNILFVVANSILFAALITLIPTISNAILYYIAFIPTGPALAALFHSLRLAKEKDLSPVQVFWGAYKENYKDVLKVWLPIITVFFILLVDIQYFNQSPTLLNQILNGIFLVAIFMLVIFSIYALVITTHYKFRLRDIYRLSGFYLLTWIKRTTGNIAILFLTVV</sequence>
<dbReference type="eggNOG" id="COG5578">
    <property type="taxonomic scope" value="Bacteria"/>
</dbReference>
<feature type="transmembrane region" description="Helical" evidence="1">
    <location>
        <begin position="46"/>
        <end position="64"/>
    </location>
</feature>
<keyword evidence="3" id="KW-1185">Reference proteome</keyword>
<protein>
    <recommendedName>
        <fullName evidence="4">DUF624 domain-containing protein</fullName>
    </recommendedName>
</protein>
<dbReference type="EMBL" id="BAVS01000002">
    <property type="protein sequence ID" value="GAE91991.1"/>
    <property type="molecule type" value="Genomic_DNA"/>
</dbReference>
<dbReference type="Proteomes" id="UP000019102">
    <property type="component" value="Unassembled WGS sequence"/>
</dbReference>